<gene>
    <name evidence="3" type="ORF">C3B54_111588</name>
</gene>
<evidence type="ECO:0000259" key="1">
    <source>
        <dbReference type="Pfam" id="PF25837"/>
    </source>
</evidence>
<dbReference type="OrthoDB" id="931854at2"/>
<proteinExistence type="predicted"/>
<dbReference type="InterPro" id="IPR058788">
    <property type="entry name" value="ApnL_N"/>
</dbReference>
<dbReference type="Pfam" id="PF25837">
    <property type="entry name" value="Apionate_lact_N"/>
    <property type="match status" value="1"/>
</dbReference>
<evidence type="ECO:0000313" key="3">
    <source>
        <dbReference type="EMBL" id="AVG24525.1"/>
    </source>
</evidence>
<evidence type="ECO:0000259" key="2">
    <source>
        <dbReference type="Pfam" id="PF25838"/>
    </source>
</evidence>
<sequence>MVTPAEPHLDAHARANEAWGFAEPPPEQWSAGPWAFERRGEELANLSFDGTMVLRAIRAVARDRDWQTLPVEILEVHSREVGLELKLQMAGFGIELEASLLVDATDGLRVVFSGTCITDFWRNRLGLVVLHPPDVAGSPLTVIHSDSRSEVSAFPQEISPHQPAVDIVGMRWSVDGVDAHLTFEGEIFEMEDQRNWTDASFKTYSTPLQEPFPVFLPAGTSFTQALHLNARRVAKAVSTRDSVLRLVDRGTMPAIAVGAATAQEGGLDMPPPPASTVLVEIDARSANRAAILRRARTAGLPLDVRLVVQSSDEIAGLLDLVEASGTGSVVRLGVFGAKSHVTEPDLWGALVGEVARRGLSIDLVAGARSHFTEFNRTSSHLPADAPAVTISVTPQMHVRERSQIVESLSIQTEVLKNAHRIAGGRPVHVGPVTLRPRFNAVATTPPPEEPDNLTHGYGPERLADSVDPRQHSAAVGAWVVASVAALAGAESICYFEEWGPRGIRDSQGSLDPAGHALSILHSLTGHHMSVAETPEVGINVIAAVSGEDVSILAANLTPDQRTLSYEGAGLSGSVTVGAFSFVHIGGPDAANPLPSKHAGLS</sequence>
<protein>
    <submittedName>
        <fullName evidence="3">Uncharacterized protein</fullName>
    </submittedName>
</protein>
<feature type="domain" description="D-apionate lactonase N-terminal" evidence="1">
    <location>
        <begin position="22"/>
        <end position="231"/>
    </location>
</feature>
<dbReference type="AlphaFoldDB" id="A0A2L2BS81"/>
<organism evidence="3 4">
    <name type="scientific">Pontimonas salivibrio</name>
    <dbReference type="NCBI Taxonomy" id="1159327"/>
    <lineage>
        <taxon>Bacteria</taxon>
        <taxon>Bacillati</taxon>
        <taxon>Actinomycetota</taxon>
        <taxon>Actinomycetes</taxon>
        <taxon>Micrococcales</taxon>
        <taxon>Microbacteriaceae</taxon>
        <taxon>Pontimonas</taxon>
    </lineage>
</organism>
<dbReference type="Pfam" id="PF25838">
    <property type="entry name" value="Apionate_lact_M"/>
    <property type="match status" value="1"/>
</dbReference>
<dbReference type="Proteomes" id="UP000243077">
    <property type="component" value="Chromosome"/>
</dbReference>
<dbReference type="InterPro" id="IPR058787">
    <property type="entry name" value="ApnL_M"/>
</dbReference>
<dbReference type="RefSeq" id="WP_104913989.1">
    <property type="nucleotide sequence ID" value="NZ_CP026923.1"/>
</dbReference>
<evidence type="ECO:0000313" key="4">
    <source>
        <dbReference type="Proteomes" id="UP000243077"/>
    </source>
</evidence>
<name>A0A2L2BS81_9MICO</name>
<accession>A0A2L2BS81</accession>
<dbReference type="EMBL" id="CP026923">
    <property type="protein sequence ID" value="AVG24525.1"/>
    <property type="molecule type" value="Genomic_DNA"/>
</dbReference>
<dbReference type="KEGG" id="psai:C3B54_111588"/>
<reference evidence="3 4" key="1">
    <citation type="submission" date="2018-02" db="EMBL/GenBank/DDBJ databases">
        <title>Complete genome of the streamlined marine actinobacterium Pontimonas salivibrio CL-TW6 adapted to coastal planktonic lifestype.</title>
        <authorList>
            <person name="Cho B.C."/>
            <person name="Hardies S.C."/>
            <person name="Jang G.I."/>
            <person name="Hwang C.Y."/>
        </authorList>
    </citation>
    <scope>NUCLEOTIDE SEQUENCE [LARGE SCALE GENOMIC DNA]</scope>
    <source>
        <strain evidence="3 4">CL-TW6</strain>
    </source>
</reference>
<feature type="domain" description="D-apionate lactonase TIM barrel" evidence="2">
    <location>
        <begin position="286"/>
        <end position="523"/>
    </location>
</feature>
<keyword evidence="4" id="KW-1185">Reference proteome</keyword>